<name>A0A8I1GBQ1_9HYPH</name>
<reference evidence="2 3" key="1">
    <citation type="submission" date="2020-12" db="EMBL/GenBank/DDBJ databases">
        <title>Revised draft genomes of Rhodomicrobium vannielii ATCC 17100 and Rhodomicrobium udaipurense JA643.</title>
        <authorList>
            <person name="Conners E.M."/>
            <person name="Davenport E.J."/>
            <person name="Bose A."/>
        </authorList>
    </citation>
    <scope>NUCLEOTIDE SEQUENCE [LARGE SCALE GENOMIC DNA]</scope>
    <source>
        <strain evidence="2 3">JA643</strain>
    </source>
</reference>
<dbReference type="Proteomes" id="UP000623250">
    <property type="component" value="Unassembled WGS sequence"/>
</dbReference>
<feature type="chain" id="PRO_5034688121" description="Lipoprotein" evidence="1">
    <location>
        <begin position="24"/>
        <end position="108"/>
    </location>
</feature>
<dbReference type="AlphaFoldDB" id="A0A8I1GBQ1"/>
<dbReference type="RefSeq" id="WP_155955135.1">
    <property type="nucleotide sequence ID" value="NZ_JAEMUK010000001.1"/>
</dbReference>
<dbReference type="EMBL" id="JAEMUK010000001">
    <property type="protein sequence ID" value="MBJ7541949.1"/>
    <property type="molecule type" value="Genomic_DNA"/>
</dbReference>
<keyword evidence="1" id="KW-0732">Signal</keyword>
<sequence length="108" mass="11433">MSTRAALLILMALCLTGCGKKDAAQGAILDMETFTNFDACVAKAHADRIKRTDVKTFSEKQNDDRQAEVYMSAIVLNAGSHQPSVHSSPLCVTASITGSINSIPHGAP</sequence>
<evidence type="ECO:0008006" key="4">
    <source>
        <dbReference type="Google" id="ProtNLM"/>
    </source>
</evidence>
<evidence type="ECO:0000313" key="2">
    <source>
        <dbReference type="EMBL" id="MBJ7541949.1"/>
    </source>
</evidence>
<evidence type="ECO:0000256" key="1">
    <source>
        <dbReference type="SAM" id="SignalP"/>
    </source>
</evidence>
<protein>
    <recommendedName>
        <fullName evidence="4">Lipoprotein</fullName>
    </recommendedName>
</protein>
<gene>
    <name evidence="2" type="ORF">JDN41_00065</name>
</gene>
<proteinExistence type="predicted"/>
<keyword evidence="3" id="KW-1185">Reference proteome</keyword>
<evidence type="ECO:0000313" key="3">
    <source>
        <dbReference type="Proteomes" id="UP000623250"/>
    </source>
</evidence>
<feature type="signal peptide" evidence="1">
    <location>
        <begin position="1"/>
        <end position="23"/>
    </location>
</feature>
<accession>A0A8I1GBQ1</accession>
<organism evidence="2 3">
    <name type="scientific">Rhodomicrobium udaipurense</name>
    <dbReference type="NCBI Taxonomy" id="1202716"/>
    <lineage>
        <taxon>Bacteria</taxon>
        <taxon>Pseudomonadati</taxon>
        <taxon>Pseudomonadota</taxon>
        <taxon>Alphaproteobacteria</taxon>
        <taxon>Hyphomicrobiales</taxon>
        <taxon>Hyphomicrobiaceae</taxon>
        <taxon>Rhodomicrobium</taxon>
    </lineage>
</organism>
<comment type="caution">
    <text evidence="2">The sequence shown here is derived from an EMBL/GenBank/DDBJ whole genome shotgun (WGS) entry which is preliminary data.</text>
</comment>